<evidence type="ECO:0008006" key="2">
    <source>
        <dbReference type="Google" id="ProtNLM"/>
    </source>
</evidence>
<evidence type="ECO:0000313" key="1">
    <source>
        <dbReference type="EMBL" id="DBA56644.1"/>
    </source>
</evidence>
<dbReference type="EMBL" id="BK067121">
    <property type="protein sequence ID" value="DBA56644.1"/>
    <property type="molecule type" value="Viral_cRNA"/>
</dbReference>
<proteinExistence type="predicted"/>
<protein>
    <recommendedName>
        <fullName evidence="2">Matrix protein</fullName>
    </recommendedName>
</protein>
<reference evidence="1" key="1">
    <citation type="journal article" date="2024" name="Microb. Genom.">
        <title>The hidden RNA viruses in Blattodea (cockroach and termite).</title>
        <authorList>
            <person name="Fan J."/>
            <person name="Jiang S."/>
            <person name="Li W."/>
            <person name="Li J."/>
            <person name="Pang R."/>
            <person name="Wu H."/>
        </authorList>
    </citation>
    <scope>NUCLEOTIDE SEQUENCE</scope>
    <source>
        <strain evidence="1">DE2017</strain>
    </source>
</reference>
<name>A0AAT9J9Y1_9MONO</name>
<sequence length="133" mass="15049">MDPLSSSPTSTIGVVFLNFKLRDRVSGITYQCYIRIGEKNSSRSFSIDMVKNEILKWVSQIRFTGGGIPKMIIQIDVPIGQQYCIPYFSTKFLVVDLVSVLGVSYQEIYNANFEVIQTDCSIISFPRDATEYP</sequence>
<accession>A0AAT9J9Y1</accession>
<organism evidence="1">
    <name type="scientific">Macrotermes subhyalinus lispivirus 1</name>
    <dbReference type="NCBI Taxonomy" id="3133482"/>
    <lineage>
        <taxon>Viruses</taxon>
        <taxon>Riboviria</taxon>
        <taxon>Orthornavirae</taxon>
        <taxon>Negarnaviricota</taxon>
        <taxon>Haploviricotina</taxon>
        <taxon>Monjiviricetes</taxon>
        <taxon>Mononegavirales</taxon>
        <taxon>Lispiviridae</taxon>
    </lineage>
</organism>